<proteinExistence type="predicted"/>
<dbReference type="RefSeq" id="WP_090183530.1">
    <property type="nucleotide sequence ID" value="NZ_LT629705.1"/>
</dbReference>
<evidence type="ECO:0008006" key="3">
    <source>
        <dbReference type="Google" id="ProtNLM"/>
    </source>
</evidence>
<dbReference type="AlphaFoldDB" id="A0A1H0N7C9"/>
<evidence type="ECO:0000313" key="1">
    <source>
        <dbReference type="EMBL" id="SDO88577.1"/>
    </source>
</evidence>
<dbReference type="OrthoDB" id="7019008at2"/>
<protein>
    <recommendedName>
        <fullName evidence="3">DUF2188 domain-containing protein</fullName>
    </recommendedName>
</protein>
<name>A0A1H0N7C9_9PSED</name>
<sequence length="61" mass="6670">MSDAKSVNGYLISKSKDGQWWLQSATGEKIGPLPTEAMATEVASVMELEHPTTKRHGKDKP</sequence>
<dbReference type="Proteomes" id="UP000198827">
    <property type="component" value="Chromosome I"/>
</dbReference>
<reference evidence="1 2" key="1">
    <citation type="submission" date="2016-10" db="EMBL/GenBank/DDBJ databases">
        <authorList>
            <person name="de Groot N.N."/>
        </authorList>
    </citation>
    <scope>NUCLEOTIDE SEQUENCE [LARGE SCALE GENOMIC DNA]</scope>
    <source>
        <strain evidence="1 2">CECT 7543</strain>
    </source>
</reference>
<dbReference type="EMBL" id="LT629705">
    <property type="protein sequence ID" value="SDO88577.1"/>
    <property type="molecule type" value="Genomic_DNA"/>
</dbReference>
<evidence type="ECO:0000313" key="2">
    <source>
        <dbReference type="Proteomes" id="UP000198827"/>
    </source>
</evidence>
<organism evidence="1 2">
    <name type="scientific">Pseudomonas arsenicoxydans</name>
    <dbReference type="NCBI Taxonomy" id="702115"/>
    <lineage>
        <taxon>Bacteria</taxon>
        <taxon>Pseudomonadati</taxon>
        <taxon>Pseudomonadota</taxon>
        <taxon>Gammaproteobacteria</taxon>
        <taxon>Pseudomonadales</taxon>
        <taxon>Pseudomonadaceae</taxon>
        <taxon>Pseudomonas</taxon>
    </lineage>
</organism>
<accession>A0A1H0N7C9</accession>
<gene>
    <name evidence="1" type="ORF">SAMN04489798_4121</name>
</gene>